<name>A0AAD6TTE9_9AGAR</name>
<evidence type="ECO:0000313" key="1">
    <source>
        <dbReference type="EMBL" id="KAJ7076989.1"/>
    </source>
</evidence>
<sequence>MVQPNLPEDIEREVTEVLLNEATDMCGAMSLVAPRFNTWTKPVKFGTIVVREHNDWKTRLSEVLLPNARFIQRLAVMVECNRPDGSHLPDADLAQIKRLLEASIQVKHLAVVWSIWARLPRECGKMHLESLYLEWDEDYCISPPTLRHLQYPDELKDITVYAPLDLDNPPPHWRAWGEFYLPDTTHCTNLAYVTYAALATPGYSLGALSAKPNMKGVMFVLVDIPEDCLTGDNRWKREEKLWPAFSGVYLRYPHQILGEWLARMEGMPSTLDHPPPHYVEVLYDDEGFPVEEL</sequence>
<dbReference type="Proteomes" id="UP001222325">
    <property type="component" value="Unassembled WGS sequence"/>
</dbReference>
<evidence type="ECO:0000313" key="2">
    <source>
        <dbReference type="Proteomes" id="UP001222325"/>
    </source>
</evidence>
<proteinExistence type="predicted"/>
<dbReference type="AlphaFoldDB" id="A0AAD6TTE9"/>
<keyword evidence="2" id="KW-1185">Reference proteome</keyword>
<organism evidence="1 2">
    <name type="scientific">Mycena belliarum</name>
    <dbReference type="NCBI Taxonomy" id="1033014"/>
    <lineage>
        <taxon>Eukaryota</taxon>
        <taxon>Fungi</taxon>
        <taxon>Dikarya</taxon>
        <taxon>Basidiomycota</taxon>
        <taxon>Agaricomycotina</taxon>
        <taxon>Agaricomycetes</taxon>
        <taxon>Agaricomycetidae</taxon>
        <taxon>Agaricales</taxon>
        <taxon>Marasmiineae</taxon>
        <taxon>Mycenaceae</taxon>
        <taxon>Mycena</taxon>
    </lineage>
</organism>
<gene>
    <name evidence="1" type="ORF">B0H15DRAFT_805368</name>
</gene>
<comment type="caution">
    <text evidence="1">The sequence shown here is derived from an EMBL/GenBank/DDBJ whole genome shotgun (WGS) entry which is preliminary data.</text>
</comment>
<dbReference type="EMBL" id="JARJCN010000076">
    <property type="protein sequence ID" value="KAJ7076989.1"/>
    <property type="molecule type" value="Genomic_DNA"/>
</dbReference>
<protein>
    <submittedName>
        <fullName evidence="1">Uncharacterized protein</fullName>
    </submittedName>
</protein>
<reference evidence="1" key="1">
    <citation type="submission" date="2023-03" db="EMBL/GenBank/DDBJ databases">
        <title>Massive genome expansion in bonnet fungi (Mycena s.s.) driven by repeated elements and novel gene families across ecological guilds.</title>
        <authorList>
            <consortium name="Lawrence Berkeley National Laboratory"/>
            <person name="Harder C.B."/>
            <person name="Miyauchi S."/>
            <person name="Viragh M."/>
            <person name="Kuo A."/>
            <person name="Thoen E."/>
            <person name="Andreopoulos B."/>
            <person name="Lu D."/>
            <person name="Skrede I."/>
            <person name="Drula E."/>
            <person name="Henrissat B."/>
            <person name="Morin E."/>
            <person name="Kohler A."/>
            <person name="Barry K."/>
            <person name="LaButti K."/>
            <person name="Morin E."/>
            <person name="Salamov A."/>
            <person name="Lipzen A."/>
            <person name="Mereny Z."/>
            <person name="Hegedus B."/>
            <person name="Baldrian P."/>
            <person name="Stursova M."/>
            <person name="Weitz H."/>
            <person name="Taylor A."/>
            <person name="Grigoriev I.V."/>
            <person name="Nagy L.G."/>
            <person name="Martin F."/>
            <person name="Kauserud H."/>
        </authorList>
    </citation>
    <scope>NUCLEOTIDE SEQUENCE</scope>
    <source>
        <strain evidence="1">CBHHK173m</strain>
    </source>
</reference>
<accession>A0AAD6TTE9</accession>